<evidence type="ECO:0000259" key="14">
    <source>
        <dbReference type="Pfam" id="PF01292"/>
    </source>
</evidence>
<evidence type="ECO:0000256" key="1">
    <source>
        <dbReference type="ARBA" id="ARBA00004651"/>
    </source>
</evidence>
<dbReference type="GO" id="GO:0009055">
    <property type="term" value="F:electron transfer activity"/>
    <property type="evidence" value="ECO:0007669"/>
    <property type="project" value="InterPro"/>
</dbReference>
<dbReference type="AlphaFoldDB" id="A0A7W0DMF9"/>
<evidence type="ECO:0000256" key="9">
    <source>
        <dbReference type="ARBA" id="ARBA00023004"/>
    </source>
</evidence>
<evidence type="ECO:0000313" key="16">
    <source>
        <dbReference type="Proteomes" id="UP000545761"/>
    </source>
</evidence>
<evidence type="ECO:0000256" key="13">
    <source>
        <dbReference type="SAM" id="Phobius"/>
    </source>
</evidence>
<feature type="transmembrane region" description="Helical" evidence="13">
    <location>
        <begin position="125"/>
        <end position="142"/>
    </location>
</feature>
<dbReference type="GO" id="GO:0005886">
    <property type="term" value="C:plasma membrane"/>
    <property type="evidence" value="ECO:0007669"/>
    <property type="project" value="UniProtKB-SubCell"/>
</dbReference>
<dbReference type="Gene3D" id="1.20.950.20">
    <property type="entry name" value="Transmembrane di-heme cytochromes, Chain C"/>
    <property type="match status" value="1"/>
</dbReference>
<dbReference type="GO" id="GO:0046872">
    <property type="term" value="F:metal ion binding"/>
    <property type="evidence" value="ECO:0007669"/>
    <property type="project" value="UniProtKB-KW"/>
</dbReference>
<dbReference type="EMBL" id="JACEHE010000011">
    <property type="protein sequence ID" value="MBA2947787.1"/>
    <property type="molecule type" value="Genomic_DNA"/>
</dbReference>
<dbReference type="InterPro" id="IPR011577">
    <property type="entry name" value="Cyt_b561_bac/Ni-Hgenase"/>
</dbReference>
<dbReference type="Proteomes" id="UP000545761">
    <property type="component" value="Unassembled WGS sequence"/>
</dbReference>
<evidence type="ECO:0000256" key="5">
    <source>
        <dbReference type="ARBA" id="ARBA00022692"/>
    </source>
</evidence>
<dbReference type="PANTHER" id="PTHR30529:SF1">
    <property type="entry name" value="CYTOCHROME B561 HOMOLOG 2"/>
    <property type="match status" value="1"/>
</dbReference>
<evidence type="ECO:0000256" key="12">
    <source>
        <dbReference type="SAM" id="MobiDB-lite"/>
    </source>
</evidence>
<feature type="transmembrane region" description="Helical" evidence="13">
    <location>
        <begin position="78"/>
        <end position="98"/>
    </location>
</feature>
<comment type="subcellular location">
    <subcellularLocation>
        <location evidence="1">Cell membrane</location>
        <topology evidence="1">Multi-pass membrane protein</topology>
    </subcellularLocation>
</comment>
<dbReference type="RefSeq" id="WP_181658764.1">
    <property type="nucleotide sequence ID" value="NZ_JACEHE010000011.1"/>
</dbReference>
<organism evidence="15 16">
    <name type="scientific">Streptomyces himalayensis subsp. himalayensis</name>
    <dbReference type="NCBI Taxonomy" id="2756131"/>
    <lineage>
        <taxon>Bacteria</taxon>
        <taxon>Bacillati</taxon>
        <taxon>Actinomycetota</taxon>
        <taxon>Actinomycetes</taxon>
        <taxon>Kitasatosporales</taxon>
        <taxon>Streptomycetaceae</taxon>
        <taxon>Streptomyces</taxon>
        <taxon>Streptomyces himalayensis</taxon>
    </lineage>
</organism>
<evidence type="ECO:0000256" key="10">
    <source>
        <dbReference type="ARBA" id="ARBA00023136"/>
    </source>
</evidence>
<keyword evidence="9" id="KW-0408">Iron</keyword>
<evidence type="ECO:0000256" key="11">
    <source>
        <dbReference type="ARBA" id="ARBA00037975"/>
    </source>
</evidence>
<keyword evidence="7" id="KW-0249">Electron transport</keyword>
<evidence type="ECO:0000256" key="8">
    <source>
        <dbReference type="ARBA" id="ARBA00022989"/>
    </source>
</evidence>
<keyword evidence="10 13" id="KW-0472">Membrane</keyword>
<keyword evidence="4" id="KW-0349">Heme</keyword>
<keyword evidence="2" id="KW-0813">Transport</keyword>
<comment type="caution">
    <text evidence="15">The sequence shown here is derived from an EMBL/GenBank/DDBJ whole genome shotgun (WGS) entry which is preliminary data.</text>
</comment>
<dbReference type="InterPro" id="IPR052168">
    <property type="entry name" value="Cytochrome_b561_oxidase"/>
</dbReference>
<accession>A0A7W0DMF9</accession>
<dbReference type="GO" id="GO:0020037">
    <property type="term" value="F:heme binding"/>
    <property type="evidence" value="ECO:0007669"/>
    <property type="project" value="TreeGrafter"/>
</dbReference>
<proteinExistence type="inferred from homology"/>
<dbReference type="GO" id="GO:0022904">
    <property type="term" value="P:respiratory electron transport chain"/>
    <property type="evidence" value="ECO:0007669"/>
    <property type="project" value="InterPro"/>
</dbReference>
<dbReference type="PANTHER" id="PTHR30529">
    <property type="entry name" value="CYTOCHROME B561"/>
    <property type="match status" value="1"/>
</dbReference>
<keyword evidence="3" id="KW-1003">Cell membrane</keyword>
<keyword evidence="6" id="KW-0479">Metal-binding</keyword>
<protein>
    <submittedName>
        <fullName evidence="15">Cytochrome b/b6 domain-containing protein</fullName>
    </submittedName>
</protein>
<evidence type="ECO:0000256" key="7">
    <source>
        <dbReference type="ARBA" id="ARBA00022982"/>
    </source>
</evidence>
<evidence type="ECO:0000256" key="3">
    <source>
        <dbReference type="ARBA" id="ARBA00022475"/>
    </source>
</evidence>
<dbReference type="Pfam" id="PF01292">
    <property type="entry name" value="Ni_hydr_CYTB"/>
    <property type="match status" value="1"/>
</dbReference>
<reference evidence="15 16" key="1">
    <citation type="submission" date="2020-07" db="EMBL/GenBank/DDBJ databases">
        <title>Streptomyces isolated from Indian soil.</title>
        <authorList>
            <person name="Mandal S."/>
            <person name="Maiti P.K."/>
        </authorList>
    </citation>
    <scope>NUCLEOTIDE SEQUENCE [LARGE SCALE GENOMIC DNA]</scope>
    <source>
        <strain evidence="15 16">PSKA28</strain>
    </source>
</reference>
<dbReference type="InterPro" id="IPR016174">
    <property type="entry name" value="Di-haem_cyt_TM"/>
</dbReference>
<feature type="transmembrane region" description="Helical" evidence="13">
    <location>
        <begin position="148"/>
        <end position="170"/>
    </location>
</feature>
<feature type="transmembrane region" description="Helical" evidence="13">
    <location>
        <begin position="20"/>
        <end position="38"/>
    </location>
</feature>
<evidence type="ECO:0000313" key="15">
    <source>
        <dbReference type="EMBL" id="MBA2947787.1"/>
    </source>
</evidence>
<gene>
    <name evidence="15" type="ORF">H1D24_18715</name>
</gene>
<sequence>MSRPHLRNGPYGYGLVTKTLHWLLVAAFTAQFAVGYLLDGEESGHGRGRGRGRGGESGHGRGQGRGGGYDVFGDDSLLTLHVALGATILTLGLVRLLWRLTTPLPPWAPTLTAVERRLATWTERALHFLTFAVPLSGLWLIAADDDALPWHIAGHAAFFAALTLHVGLVLKHQLLDRDHLLLRMLWGRTTP</sequence>
<feature type="region of interest" description="Disordered" evidence="12">
    <location>
        <begin position="43"/>
        <end position="65"/>
    </location>
</feature>
<keyword evidence="5 13" id="KW-0812">Transmembrane</keyword>
<name>A0A7W0DMF9_9ACTN</name>
<dbReference type="SUPFAM" id="SSF81342">
    <property type="entry name" value="Transmembrane di-heme cytochromes"/>
    <property type="match status" value="1"/>
</dbReference>
<evidence type="ECO:0000256" key="2">
    <source>
        <dbReference type="ARBA" id="ARBA00022448"/>
    </source>
</evidence>
<evidence type="ECO:0000256" key="4">
    <source>
        <dbReference type="ARBA" id="ARBA00022617"/>
    </source>
</evidence>
<evidence type="ECO:0000256" key="6">
    <source>
        <dbReference type="ARBA" id="ARBA00022723"/>
    </source>
</evidence>
<feature type="domain" description="Cytochrome b561 bacterial/Ni-hydrogenase" evidence="14">
    <location>
        <begin position="13"/>
        <end position="187"/>
    </location>
</feature>
<keyword evidence="8 13" id="KW-1133">Transmembrane helix</keyword>
<comment type="similarity">
    <text evidence="11">Belongs to the cytochrome b561 family.</text>
</comment>